<evidence type="ECO:0000313" key="1">
    <source>
        <dbReference type="EMBL" id="CAL5228127.1"/>
    </source>
</evidence>
<protein>
    <submittedName>
        <fullName evidence="1">G11204 protein</fullName>
    </submittedName>
</protein>
<gene>
    <name evidence="1" type="primary">g11204</name>
    <name evidence="1" type="ORF">VP750_LOCUS10033</name>
</gene>
<accession>A0ABP1G8K1</accession>
<reference evidence="1 2" key="1">
    <citation type="submission" date="2024-06" db="EMBL/GenBank/DDBJ databases">
        <authorList>
            <person name="Kraege A."/>
            <person name="Thomma B."/>
        </authorList>
    </citation>
    <scope>NUCLEOTIDE SEQUENCE [LARGE SCALE GENOMIC DNA]</scope>
</reference>
<dbReference type="Proteomes" id="UP001497392">
    <property type="component" value="Unassembled WGS sequence"/>
</dbReference>
<comment type="caution">
    <text evidence="1">The sequence shown here is derived from an EMBL/GenBank/DDBJ whole genome shotgun (WGS) entry which is preliminary data.</text>
</comment>
<organism evidence="1 2">
    <name type="scientific">Coccomyxa viridis</name>
    <dbReference type="NCBI Taxonomy" id="1274662"/>
    <lineage>
        <taxon>Eukaryota</taxon>
        <taxon>Viridiplantae</taxon>
        <taxon>Chlorophyta</taxon>
        <taxon>core chlorophytes</taxon>
        <taxon>Trebouxiophyceae</taxon>
        <taxon>Trebouxiophyceae incertae sedis</taxon>
        <taxon>Coccomyxaceae</taxon>
        <taxon>Coccomyxa</taxon>
    </lineage>
</organism>
<sequence length="110" mass="12396">MHTSARVYQESWHFSEGVQQVLNVFTSEHGPPESCLVAPPLTRSPSWTCEQGPQLSRSLQDAAAEDVTQSWPHVHDALWGQSIKKALARTGPLWDSRWLCLLLLRGQSFE</sequence>
<dbReference type="EMBL" id="CAXHTA020000018">
    <property type="protein sequence ID" value="CAL5228127.1"/>
    <property type="molecule type" value="Genomic_DNA"/>
</dbReference>
<name>A0ABP1G8K1_9CHLO</name>
<keyword evidence="2" id="KW-1185">Reference proteome</keyword>
<evidence type="ECO:0000313" key="2">
    <source>
        <dbReference type="Proteomes" id="UP001497392"/>
    </source>
</evidence>
<proteinExistence type="predicted"/>